<dbReference type="EMBL" id="CAGKOT010000048">
    <property type="protein sequence ID" value="CAB5383348.1"/>
    <property type="molecule type" value="Genomic_DNA"/>
</dbReference>
<evidence type="ECO:0000313" key="2">
    <source>
        <dbReference type="Proteomes" id="UP000684084"/>
    </source>
</evidence>
<gene>
    <name evidence="1" type="ORF">CHRIB12_LOCUS18378</name>
</gene>
<protein>
    <submittedName>
        <fullName evidence="1">Uncharacterized protein</fullName>
    </submittedName>
</protein>
<dbReference type="Proteomes" id="UP000684084">
    <property type="component" value="Unassembled WGS sequence"/>
</dbReference>
<comment type="caution">
    <text evidence="1">The sequence shown here is derived from an EMBL/GenBank/DDBJ whole genome shotgun (WGS) entry which is preliminary data.</text>
</comment>
<proteinExistence type="predicted"/>
<sequence length="89" mass="10602">MSDTDLVRIRTRYSGIEDQIGEIIKIDSGNWEKMFTDVESDLGKYTQNNWYIFSVFKTSNIKKAEQMTKKNIKMAVPCDYMYYCRFQKC</sequence>
<name>A0A916EF97_9GLOM</name>
<accession>A0A916EF97</accession>
<reference evidence="1" key="1">
    <citation type="submission" date="2020-05" db="EMBL/GenBank/DDBJ databases">
        <authorList>
            <person name="Rincon C."/>
            <person name="Sanders R I."/>
            <person name="Robbins C."/>
            <person name="Chaturvedi A."/>
        </authorList>
    </citation>
    <scope>NUCLEOTIDE SEQUENCE</scope>
    <source>
        <strain evidence="1">CHB12</strain>
    </source>
</reference>
<organism evidence="1 2">
    <name type="scientific">Rhizophagus irregularis</name>
    <dbReference type="NCBI Taxonomy" id="588596"/>
    <lineage>
        <taxon>Eukaryota</taxon>
        <taxon>Fungi</taxon>
        <taxon>Fungi incertae sedis</taxon>
        <taxon>Mucoromycota</taxon>
        <taxon>Glomeromycotina</taxon>
        <taxon>Glomeromycetes</taxon>
        <taxon>Glomerales</taxon>
        <taxon>Glomeraceae</taxon>
        <taxon>Rhizophagus</taxon>
    </lineage>
</organism>
<evidence type="ECO:0000313" key="1">
    <source>
        <dbReference type="EMBL" id="CAB5383348.1"/>
    </source>
</evidence>
<dbReference type="AlphaFoldDB" id="A0A916EF97"/>